<keyword evidence="2" id="KW-1185">Reference proteome</keyword>
<dbReference type="Pfam" id="PF13489">
    <property type="entry name" value="Methyltransf_23"/>
    <property type="match status" value="1"/>
</dbReference>
<dbReference type="GO" id="GO:0032259">
    <property type="term" value="P:methylation"/>
    <property type="evidence" value="ECO:0007669"/>
    <property type="project" value="UniProtKB-KW"/>
</dbReference>
<dbReference type="RefSeq" id="XP_060357677.1">
    <property type="nucleotide sequence ID" value="XM_060512699.1"/>
</dbReference>
<protein>
    <submittedName>
        <fullName evidence="1">S-adenosyl-L-methionine-dependent methyltransferase</fullName>
    </submittedName>
</protein>
<dbReference type="Proteomes" id="UP001244207">
    <property type="component" value="Unassembled WGS sequence"/>
</dbReference>
<keyword evidence="1" id="KW-0808">Transferase</keyword>
<dbReference type="Gene3D" id="3.40.50.150">
    <property type="entry name" value="Vaccinia Virus protein VP39"/>
    <property type="match status" value="1"/>
</dbReference>
<dbReference type="AlphaFoldDB" id="A0AAD8U7B4"/>
<evidence type="ECO:0000313" key="1">
    <source>
        <dbReference type="EMBL" id="KAK1705773.1"/>
    </source>
</evidence>
<sequence length="255" mass="29444">MHEHCCERGTIVSSTTSLADSIYNFRVENGRTYHRYKDGKYSYPNDERESDGLESRVPPNVTYEVDDIAEPRTFSLPFDYIHSRMITSSISDWRRLIQNAFDNLTPGRYLELQEMDLMPQSDDGSLKPDAAIVRCFALLGKAATALNRSFQDIPDLVNVMKDIGFVDVSIKKVKWPTNTWPKEQHYKLLGEWAHENCMSGIEGWTMAPLTRGLGWSKQEVEVFLIELLKEFKDRSIHAYWPCYGLYGRKPEATCR</sequence>
<proteinExistence type="predicted"/>
<organism evidence="1 2">
    <name type="scientific">Glomerella acutata</name>
    <name type="common">Colletotrichum acutatum</name>
    <dbReference type="NCBI Taxonomy" id="27357"/>
    <lineage>
        <taxon>Eukaryota</taxon>
        <taxon>Fungi</taxon>
        <taxon>Dikarya</taxon>
        <taxon>Ascomycota</taxon>
        <taxon>Pezizomycotina</taxon>
        <taxon>Sordariomycetes</taxon>
        <taxon>Hypocreomycetidae</taxon>
        <taxon>Glomerellales</taxon>
        <taxon>Glomerellaceae</taxon>
        <taxon>Colletotrichum</taxon>
        <taxon>Colletotrichum acutatum species complex</taxon>
    </lineage>
</organism>
<name>A0AAD8U7B4_GLOAC</name>
<dbReference type="GO" id="GO:0008168">
    <property type="term" value="F:methyltransferase activity"/>
    <property type="evidence" value="ECO:0007669"/>
    <property type="project" value="UniProtKB-KW"/>
</dbReference>
<reference evidence="1" key="1">
    <citation type="submission" date="2021-12" db="EMBL/GenBank/DDBJ databases">
        <title>Comparative genomics, transcriptomics and evolutionary studies reveal genomic signatures of adaptation to plant cell wall in hemibiotrophic fungi.</title>
        <authorList>
            <consortium name="DOE Joint Genome Institute"/>
            <person name="Baroncelli R."/>
            <person name="Diaz J.F."/>
            <person name="Benocci T."/>
            <person name="Peng M."/>
            <person name="Battaglia E."/>
            <person name="Haridas S."/>
            <person name="Andreopoulos W."/>
            <person name="Labutti K."/>
            <person name="Pangilinan J."/>
            <person name="Floch G.L."/>
            <person name="Makela M.R."/>
            <person name="Henrissat B."/>
            <person name="Grigoriev I.V."/>
            <person name="Crouch J.A."/>
            <person name="De Vries R.P."/>
            <person name="Sukno S.A."/>
            <person name="Thon M.R."/>
        </authorList>
    </citation>
    <scope>NUCLEOTIDE SEQUENCE</scope>
    <source>
        <strain evidence="1">CBS 112980</strain>
    </source>
</reference>
<gene>
    <name evidence="1" type="ORF">BDZ83DRAFT_724832</name>
</gene>
<dbReference type="EMBL" id="JAHMHS010000237">
    <property type="protein sequence ID" value="KAK1705773.1"/>
    <property type="molecule type" value="Genomic_DNA"/>
</dbReference>
<accession>A0AAD8U7B4</accession>
<dbReference type="SUPFAM" id="SSF53335">
    <property type="entry name" value="S-adenosyl-L-methionine-dependent methyltransferases"/>
    <property type="match status" value="1"/>
</dbReference>
<keyword evidence="1" id="KW-0489">Methyltransferase</keyword>
<dbReference type="GeneID" id="85396597"/>
<evidence type="ECO:0000313" key="2">
    <source>
        <dbReference type="Proteomes" id="UP001244207"/>
    </source>
</evidence>
<dbReference type="InterPro" id="IPR029063">
    <property type="entry name" value="SAM-dependent_MTases_sf"/>
</dbReference>
<comment type="caution">
    <text evidence="1">The sequence shown here is derived from an EMBL/GenBank/DDBJ whole genome shotgun (WGS) entry which is preliminary data.</text>
</comment>